<sequence>MQTCQLTDKSDVYSFGVVLLGLITRKKAFNLKGPEHEKSLSMVFLETMKENKPEDILDDEIKNNEDMEFLEEIAELARQCLEMYGVNKPSMKEVVDELERLRKVLQHPWAHKDPKELDSLLGESSSSANSGVIMSCLETMG</sequence>
<dbReference type="GO" id="GO:0007166">
    <property type="term" value="P:cell surface receptor signaling pathway"/>
    <property type="evidence" value="ECO:0007669"/>
    <property type="project" value="InterPro"/>
</dbReference>
<dbReference type="OrthoDB" id="692504at2759"/>
<comment type="caution">
    <text evidence="4">The sequence shown here is derived from an EMBL/GenBank/DDBJ whole genome shotgun (WGS) entry which is preliminary data.</text>
</comment>
<keyword evidence="2" id="KW-0067">ATP-binding</keyword>
<evidence type="ECO:0000313" key="4">
    <source>
        <dbReference type="EMBL" id="OEL27887.1"/>
    </source>
</evidence>
<feature type="domain" description="Protein kinase" evidence="3">
    <location>
        <begin position="1"/>
        <end position="110"/>
    </location>
</feature>
<dbReference type="GO" id="GO:0005886">
    <property type="term" value="C:plasma membrane"/>
    <property type="evidence" value="ECO:0007669"/>
    <property type="project" value="TreeGrafter"/>
</dbReference>
<keyword evidence="5" id="KW-1185">Reference proteome</keyword>
<dbReference type="PANTHER" id="PTHR27005">
    <property type="entry name" value="WALL-ASSOCIATED RECEPTOR KINASE-LIKE 21"/>
    <property type="match status" value="1"/>
</dbReference>
<dbReference type="Proteomes" id="UP000095767">
    <property type="component" value="Unassembled WGS sequence"/>
</dbReference>
<accession>A0A1E5VRZ5</accession>
<dbReference type="AlphaFoldDB" id="A0A1E5VRZ5"/>
<evidence type="ECO:0000259" key="3">
    <source>
        <dbReference type="PROSITE" id="PS50011"/>
    </source>
</evidence>
<evidence type="ECO:0000256" key="2">
    <source>
        <dbReference type="ARBA" id="ARBA00022840"/>
    </source>
</evidence>
<reference evidence="4 5" key="1">
    <citation type="submission" date="2016-09" db="EMBL/GenBank/DDBJ databases">
        <title>The draft genome of Dichanthelium oligosanthes: A C3 panicoid grass species.</title>
        <authorList>
            <person name="Studer A.J."/>
            <person name="Schnable J.C."/>
            <person name="Brutnell T.P."/>
        </authorList>
    </citation>
    <scope>NUCLEOTIDE SEQUENCE [LARGE SCALE GENOMIC DNA]</scope>
    <source>
        <strain evidence="5">cv. Kellogg 1175</strain>
        <tissue evidence="4">Leaf</tissue>
    </source>
</reference>
<dbReference type="InterPro" id="IPR045274">
    <property type="entry name" value="WAK-like"/>
</dbReference>
<dbReference type="InterPro" id="IPR000719">
    <property type="entry name" value="Prot_kinase_dom"/>
</dbReference>
<dbReference type="InterPro" id="IPR001245">
    <property type="entry name" value="Ser-Thr/Tyr_kinase_cat_dom"/>
</dbReference>
<dbReference type="PANTHER" id="PTHR27005:SF479">
    <property type="entry name" value="OS06G0706600 PROTEIN"/>
    <property type="match status" value="1"/>
</dbReference>
<proteinExistence type="predicted"/>
<gene>
    <name evidence="4" type="ORF">BAE44_0011096</name>
</gene>
<organism evidence="4 5">
    <name type="scientific">Dichanthelium oligosanthes</name>
    <dbReference type="NCBI Taxonomy" id="888268"/>
    <lineage>
        <taxon>Eukaryota</taxon>
        <taxon>Viridiplantae</taxon>
        <taxon>Streptophyta</taxon>
        <taxon>Embryophyta</taxon>
        <taxon>Tracheophyta</taxon>
        <taxon>Spermatophyta</taxon>
        <taxon>Magnoliopsida</taxon>
        <taxon>Liliopsida</taxon>
        <taxon>Poales</taxon>
        <taxon>Poaceae</taxon>
        <taxon>PACMAD clade</taxon>
        <taxon>Panicoideae</taxon>
        <taxon>Panicodae</taxon>
        <taxon>Paniceae</taxon>
        <taxon>Dichantheliinae</taxon>
        <taxon>Dichanthelium</taxon>
    </lineage>
</organism>
<name>A0A1E5VRZ5_9POAL</name>
<dbReference type="Pfam" id="PF07714">
    <property type="entry name" value="PK_Tyr_Ser-Thr"/>
    <property type="match status" value="1"/>
</dbReference>
<dbReference type="STRING" id="888268.A0A1E5VRZ5"/>
<dbReference type="InterPro" id="IPR011009">
    <property type="entry name" value="Kinase-like_dom_sf"/>
</dbReference>
<evidence type="ECO:0000313" key="5">
    <source>
        <dbReference type="Proteomes" id="UP000095767"/>
    </source>
</evidence>
<protein>
    <recommendedName>
        <fullName evidence="3">Protein kinase domain-containing protein</fullName>
    </recommendedName>
</protein>
<dbReference type="GO" id="GO:0005524">
    <property type="term" value="F:ATP binding"/>
    <property type="evidence" value="ECO:0007669"/>
    <property type="project" value="UniProtKB-KW"/>
</dbReference>
<keyword evidence="1" id="KW-0547">Nucleotide-binding</keyword>
<dbReference type="SUPFAM" id="SSF56112">
    <property type="entry name" value="Protein kinase-like (PK-like)"/>
    <property type="match status" value="1"/>
</dbReference>
<dbReference type="Gene3D" id="1.10.510.10">
    <property type="entry name" value="Transferase(Phosphotransferase) domain 1"/>
    <property type="match status" value="1"/>
</dbReference>
<dbReference type="GO" id="GO:0004674">
    <property type="term" value="F:protein serine/threonine kinase activity"/>
    <property type="evidence" value="ECO:0007669"/>
    <property type="project" value="TreeGrafter"/>
</dbReference>
<dbReference type="EMBL" id="LWDX02031472">
    <property type="protein sequence ID" value="OEL27887.1"/>
    <property type="molecule type" value="Genomic_DNA"/>
</dbReference>
<dbReference type="PROSITE" id="PS50011">
    <property type="entry name" value="PROTEIN_KINASE_DOM"/>
    <property type="match status" value="1"/>
</dbReference>
<evidence type="ECO:0000256" key="1">
    <source>
        <dbReference type="ARBA" id="ARBA00022741"/>
    </source>
</evidence>